<comment type="caution">
    <text evidence="2">The sequence shown here is derived from an EMBL/GenBank/DDBJ whole genome shotgun (WGS) entry which is preliminary data.</text>
</comment>
<sequence>MVSSHELGIEVESLAHETNPDPPVLPESPKLSETKFKSYEKEKTFEPCAPTEDAGQDDVILSGEVEIISKEQFVSKIAQQIPRLGKIQNASKIPDYVHEKIAEAMSLLKMDLNWLEFFKPTETEAFFDKNIWNLKLIKESAKPQDNLPKSEHSFFKMVQSLLYPANKFKHFWANVMFESISLVSYDPIAPKPYVAPTSNWTDPLGHKWGAVE</sequence>
<dbReference type="Proteomes" id="UP000765509">
    <property type="component" value="Unassembled WGS sequence"/>
</dbReference>
<accession>A0A9Q3E9D2</accession>
<gene>
    <name evidence="2" type="ORF">O181_056899</name>
</gene>
<feature type="region of interest" description="Disordered" evidence="1">
    <location>
        <begin position="1"/>
        <end position="32"/>
    </location>
</feature>
<dbReference type="AlphaFoldDB" id="A0A9Q3E9D2"/>
<proteinExistence type="predicted"/>
<keyword evidence="3" id="KW-1185">Reference proteome</keyword>
<evidence type="ECO:0000313" key="2">
    <source>
        <dbReference type="EMBL" id="MBW0517184.1"/>
    </source>
</evidence>
<organism evidence="2 3">
    <name type="scientific">Austropuccinia psidii MF-1</name>
    <dbReference type="NCBI Taxonomy" id="1389203"/>
    <lineage>
        <taxon>Eukaryota</taxon>
        <taxon>Fungi</taxon>
        <taxon>Dikarya</taxon>
        <taxon>Basidiomycota</taxon>
        <taxon>Pucciniomycotina</taxon>
        <taxon>Pucciniomycetes</taxon>
        <taxon>Pucciniales</taxon>
        <taxon>Sphaerophragmiaceae</taxon>
        <taxon>Austropuccinia</taxon>
    </lineage>
</organism>
<reference evidence="2" key="1">
    <citation type="submission" date="2021-03" db="EMBL/GenBank/DDBJ databases">
        <title>Draft genome sequence of rust myrtle Austropuccinia psidii MF-1, a brazilian biotype.</title>
        <authorList>
            <person name="Quecine M.C."/>
            <person name="Pachon D.M.R."/>
            <person name="Bonatelli M.L."/>
            <person name="Correr F.H."/>
            <person name="Franceschini L.M."/>
            <person name="Leite T.F."/>
            <person name="Margarido G.R.A."/>
            <person name="Almeida C.A."/>
            <person name="Ferrarezi J.A."/>
            <person name="Labate C.A."/>
        </authorList>
    </citation>
    <scope>NUCLEOTIDE SEQUENCE</scope>
    <source>
        <strain evidence="2">MF-1</strain>
    </source>
</reference>
<dbReference type="EMBL" id="AVOT02025745">
    <property type="protein sequence ID" value="MBW0517184.1"/>
    <property type="molecule type" value="Genomic_DNA"/>
</dbReference>
<evidence type="ECO:0000313" key="3">
    <source>
        <dbReference type="Proteomes" id="UP000765509"/>
    </source>
</evidence>
<protein>
    <submittedName>
        <fullName evidence="2">Uncharacterized protein</fullName>
    </submittedName>
</protein>
<evidence type="ECO:0000256" key="1">
    <source>
        <dbReference type="SAM" id="MobiDB-lite"/>
    </source>
</evidence>
<name>A0A9Q3E9D2_9BASI</name>